<name>A0ABR7JLR6_9FIRM</name>
<evidence type="ECO:0000256" key="2">
    <source>
        <dbReference type="ARBA" id="ARBA00010323"/>
    </source>
</evidence>
<evidence type="ECO:0000256" key="4">
    <source>
        <dbReference type="ARBA" id="ARBA00022692"/>
    </source>
</evidence>
<reference evidence="9 10" key="1">
    <citation type="submission" date="2020-08" db="EMBL/GenBank/DDBJ databases">
        <authorList>
            <person name="Liu C."/>
            <person name="Sun Q."/>
        </authorList>
    </citation>
    <scope>NUCLEOTIDE SEQUENCE [LARGE SCALE GENOMIC DNA]</scope>
    <source>
        <strain evidence="9 10">NSJ-18</strain>
    </source>
</reference>
<keyword evidence="3 7" id="KW-1003">Cell membrane</keyword>
<evidence type="ECO:0000256" key="7">
    <source>
        <dbReference type="PIRNR" id="PIRNR016636"/>
    </source>
</evidence>
<dbReference type="Proteomes" id="UP000609849">
    <property type="component" value="Unassembled WGS sequence"/>
</dbReference>
<evidence type="ECO:0000256" key="8">
    <source>
        <dbReference type="SAM" id="Phobius"/>
    </source>
</evidence>
<comment type="subcellular location">
    <subcellularLocation>
        <location evidence="1">Cell membrane</location>
        <topology evidence="1">Multi-pass membrane protein</topology>
    </subcellularLocation>
</comment>
<feature type="transmembrane region" description="Helical" evidence="8">
    <location>
        <begin position="167"/>
        <end position="188"/>
    </location>
</feature>
<feature type="transmembrane region" description="Helical" evidence="8">
    <location>
        <begin position="85"/>
        <end position="105"/>
    </location>
</feature>
<dbReference type="InterPro" id="IPR028362">
    <property type="entry name" value="AlgI"/>
</dbReference>
<dbReference type="PIRSF" id="PIRSF500217">
    <property type="entry name" value="AlgI"/>
    <property type="match status" value="1"/>
</dbReference>
<keyword evidence="6 7" id="KW-0472">Membrane</keyword>
<feature type="transmembrane region" description="Helical" evidence="8">
    <location>
        <begin position="9"/>
        <end position="35"/>
    </location>
</feature>
<feature type="transmembrane region" description="Helical" evidence="8">
    <location>
        <begin position="305"/>
        <end position="323"/>
    </location>
</feature>
<evidence type="ECO:0000313" key="9">
    <source>
        <dbReference type="EMBL" id="MBC5995874.1"/>
    </source>
</evidence>
<protein>
    <submittedName>
        <fullName evidence="9">MBOAT family protein</fullName>
    </submittedName>
</protein>
<feature type="transmembrane region" description="Helical" evidence="8">
    <location>
        <begin position="335"/>
        <end position="356"/>
    </location>
</feature>
<feature type="transmembrane region" description="Helical" evidence="8">
    <location>
        <begin position="194"/>
        <end position="217"/>
    </location>
</feature>
<dbReference type="EMBL" id="JACRWE010000002">
    <property type="protein sequence ID" value="MBC5995874.1"/>
    <property type="molecule type" value="Genomic_DNA"/>
</dbReference>
<dbReference type="InterPro" id="IPR004299">
    <property type="entry name" value="MBOAT_fam"/>
</dbReference>
<feature type="transmembrane region" description="Helical" evidence="8">
    <location>
        <begin position="407"/>
        <end position="425"/>
    </location>
</feature>
<evidence type="ECO:0000256" key="3">
    <source>
        <dbReference type="ARBA" id="ARBA00022475"/>
    </source>
</evidence>
<keyword evidence="7" id="KW-0808">Transferase</keyword>
<comment type="similarity">
    <text evidence="2 7">Belongs to the membrane-bound acyltransferase family.</text>
</comment>
<dbReference type="Pfam" id="PF03062">
    <property type="entry name" value="MBOAT"/>
    <property type="match status" value="1"/>
</dbReference>
<accession>A0ABR7JLR6</accession>
<dbReference type="InterPro" id="IPR051085">
    <property type="entry name" value="MB_O-acyltransferase"/>
</dbReference>
<comment type="caution">
    <text evidence="9">The sequence shown here is derived from an EMBL/GenBank/DDBJ whole genome shotgun (WGS) entry which is preliminary data.</text>
</comment>
<proteinExistence type="inferred from homology"/>
<feature type="transmembrane region" description="Helical" evidence="8">
    <location>
        <begin position="376"/>
        <end position="395"/>
    </location>
</feature>
<dbReference type="PANTHER" id="PTHR13285:SF18">
    <property type="entry name" value="PROTEIN-CYSTEINE N-PALMITOYLTRANSFERASE RASP"/>
    <property type="match status" value="1"/>
</dbReference>
<evidence type="ECO:0000313" key="10">
    <source>
        <dbReference type="Proteomes" id="UP000609849"/>
    </source>
</evidence>
<feature type="transmembrane region" description="Helical" evidence="8">
    <location>
        <begin position="55"/>
        <end position="73"/>
    </location>
</feature>
<evidence type="ECO:0000256" key="1">
    <source>
        <dbReference type="ARBA" id="ARBA00004651"/>
    </source>
</evidence>
<dbReference type="PIRSF" id="PIRSF016636">
    <property type="entry name" value="AlgI_DltB"/>
    <property type="match status" value="1"/>
</dbReference>
<keyword evidence="7" id="KW-0012">Acyltransferase</keyword>
<evidence type="ECO:0000256" key="5">
    <source>
        <dbReference type="ARBA" id="ARBA00022989"/>
    </source>
</evidence>
<evidence type="ECO:0000256" key="6">
    <source>
        <dbReference type="ARBA" id="ARBA00023136"/>
    </source>
</evidence>
<keyword evidence="5 8" id="KW-1133">Transmembrane helix</keyword>
<sequence>MSPYRFKNLVLFIFSLIFYAWGEPIYIFIMIFSIFSDYIHAIIIDKNRGNIKSKIALISSIIVNLSLLTFFKYSDFLISIYNNVSNNNIAMLNLALPIGISFYTFQTMSYSIDVYRNEAPVQKNILSLATYITLFPQLVAGPIVRYSDIARDLNHRTHSFDKIYDGVCRFIIGLSKKVILANNLGIIWFNIKNISYNSLSVGTAWLGIICFTLQIYFDFSGYSDMAIGLGKIFGFEFLENFNYPYISKSITEFWRRWHISLGVWFKDYVYIPLGGNRCSKRKWLFNLLVVWFLTGLWHGASFNFIIWGLYFGFILILEKTFLLEKLKQLPTFISHIYTIFLILISFVLFDITELSNVFDYYRSMFNFSNTLFDTTFYYYLVPNILLLLIGIFASTPIFKNILTKYPLLKFLTLIFGLILSTSFLVDSTFNPFLYFRF</sequence>
<dbReference type="InterPro" id="IPR024194">
    <property type="entry name" value="Ac/AlaTfrase_AlgI/DltB"/>
</dbReference>
<keyword evidence="4 8" id="KW-0812">Transmembrane</keyword>
<keyword evidence="10" id="KW-1185">Reference proteome</keyword>
<feature type="transmembrane region" description="Helical" evidence="8">
    <location>
        <begin position="125"/>
        <end position="146"/>
    </location>
</feature>
<gene>
    <name evidence="9" type="ORF">H8923_03815</name>
</gene>
<dbReference type="PANTHER" id="PTHR13285">
    <property type="entry name" value="ACYLTRANSFERASE"/>
    <property type="match status" value="1"/>
</dbReference>
<organism evidence="9 10">
    <name type="scientific">Romboutsia faecis</name>
    <dbReference type="NCBI Taxonomy" id="2764597"/>
    <lineage>
        <taxon>Bacteria</taxon>
        <taxon>Bacillati</taxon>
        <taxon>Bacillota</taxon>
        <taxon>Clostridia</taxon>
        <taxon>Peptostreptococcales</taxon>
        <taxon>Peptostreptococcaceae</taxon>
        <taxon>Romboutsia</taxon>
    </lineage>
</organism>